<sequence>MASKPSVSKSLLLLFNLIFFTFLSSTTATNCPIDALKLGVCVDLLQGLLSLRIPSKEGCCPLINGLADLDAAACLCTTIKVNLLNVINLTLPIDLSLLLNYCSGNAASGFKCS</sequence>
<reference evidence="4" key="1">
    <citation type="submission" date="2025-08" db="UniProtKB">
        <authorList>
            <consortium name="RefSeq"/>
        </authorList>
    </citation>
    <scope>IDENTIFICATION</scope>
</reference>
<feature type="chain" id="PRO_5044347833" evidence="1">
    <location>
        <begin position="29"/>
        <end position="113"/>
    </location>
</feature>
<dbReference type="RefSeq" id="XP_039141300.1">
    <property type="nucleotide sequence ID" value="XM_039285366.1"/>
</dbReference>
<name>A0AB40CMJ5_DIOCR</name>
<evidence type="ECO:0000313" key="3">
    <source>
        <dbReference type="Proteomes" id="UP001515500"/>
    </source>
</evidence>
<feature type="signal peptide" evidence="1">
    <location>
        <begin position="1"/>
        <end position="28"/>
    </location>
</feature>
<dbReference type="Proteomes" id="UP001515500">
    <property type="component" value="Chromosome 16"/>
</dbReference>
<accession>A0AB40CMJ5</accession>
<keyword evidence="1" id="KW-0732">Signal</keyword>
<dbReference type="SUPFAM" id="SSF47699">
    <property type="entry name" value="Bifunctional inhibitor/lipid-transfer protein/seed storage 2S albumin"/>
    <property type="match status" value="1"/>
</dbReference>
<proteinExistence type="predicted"/>
<gene>
    <name evidence="4" type="primary">LOC120278629</name>
</gene>
<feature type="domain" description="Bifunctional inhibitor/plant lipid transfer protein/seed storage helical" evidence="2">
    <location>
        <begin position="31"/>
        <end position="112"/>
    </location>
</feature>
<evidence type="ECO:0000256" key="1">
    <source>
        <dbReference type="SAM" id="SignalP"/>
    </source>
</evidence>
<dbReference type="AlphaFoldDB" id="A0AB40CMJ5"/>
<dbReference type="Gene3D" id="1.10.110.10">
    <property type="entry name" value="Plant lipid-transfer and hydrophobic proteins"/>
    <property type="match status" value="1"/>
</dbReference>
<organism evidence="3 4">
    <name type="scientific">Dioscorea cayennensis subsp. rotundata</name>
    <name type="common">White Guinea yam</name>
    <name type="synonym">Dioscorea rotundata</name>
    <dbReference type="NCBI Taxonomy" id="55577"/>
    <lineage>
        <taxon>Eukaryota</taxon>
        <taxon>Viridiplantae</taxon>
        <taxon>Streptophyta</taxon>
        <taxon>Embryophyta</taxon>
        <taxon>Tracheophyta</taxon>
        <taxon>Spermatophyta</taxon>
        <taxon>Magnoliopsida</taxon>
        <taxon>Liliopsida</taxon>
        <taxon>Dioscoreales</taxon>
        <taxon>Dioscoreaceae</taxon>
        <taxon>Dioscorea</taxon>
    </lineage>
</organism>
<keyword evidence="3" id="KW-1185">Reference proteome</keyword>
<dbReference type="InterPro" id="IPR027923">
    <property type="entry name" value="Hydrophob_seed_dom"/>
</dbReference>
<dbReference type="GeneID" id="120278629"/>
<evidence type="ECO:0000259" key="2">
    <source>
        <dbReference type="SMART" id="SM00499"/>
    </source>
</evidence>
<dbReference type="PANTHER" id="PTHR31731">
    <property type="match status" value="1"/>
</dbReference>
<dbReference type="Pfam" id="PF14547">
    <property type="entry name" value="Hydrophob_seed"/>
    <property type="match status" value="1"/>
</dbReference>
<evidence type="ECO:0000313" key="4">
    <source>
        <dbReference type="RefSeq" id="XP_039141300.1"/>
    </source>
</evidence>
<dbReference type="InterPro" id="IPR051636">
    <property type="entry name" value="Plant_LTP/defense-related"/>
</dbReference>
<protein>
    <submittedName>
        <fullName evidence="4">Lipid-binding protein AIR1</fullName>
    </submittedName>
</protein>
<dbReference type="InterPro" id="IPR036312">
    <property type="entry name" value="Bifun_inhib/LTP/seed_sf"/>
</dbReference>
<dbReference type="InterPro" id="IPR016140">
    <property type="entry name" value="Bifunc_inhib/LTP/seed_store"/>
</dbReference>
<dbReference type="SMART" id="SM00499">
    <property type="entry name" value="AAI"/>
    <property type="match status" value="1"/>
</dbReference>
<dbReference type="CDD" id="cd01958">
    <property type="entry name" value="HPS_like"/>
    <property type="match status" value="1"/>
</dbReference>